<dbReference type="Gene3D" id="2.70.98.10">
    <property type="match status" value="1"/>
</dbReference>
<evidence type="ECO:0000256" key="6">
    <source>
        <dbReference type="PIRSR" id="PIRSR005096-1"/>
    </source>
</evidence>
<feature type="binding site" evidence="8">
    <location>
        <begin position="83"/>
        <end position="84"/>
    </location>
    <ligand>
        <name>beta-D-galactose</name>
        <dbReference type="ChEBI" id="CHEBI:27667"/>
    </ligand>
</feature>
<dbReference type="NCBIfam" id="NF008277">
    <property type="entry name" value="PRK11055.1"/>
    <property type="match status" value="1"/>
</dbReference>
<comment type="similarity">
    <text evidence="2 5">Belongs to the aldose epimerase family.</text>
</comment>
<dbReference type="AlphaFoldDB" id="A0AAD3CYT0"/>
<dbReference type="InterPro" id="IPR008183">
    <property type="entry name" value="Aldose_1/G6P_1-epimerase"/>
</dbReference>
<dbReference type="InterPro" id="IPR015443">
    <property type="entry name" value="Aldose_1-epimerase"/>
</dbReference>
<proteinExistence type="inferred from homology"/>
<evidence type="ECO:0000256" key="1">
    <source>
        <dbReference type="ARBA" id="ARBA00005028"/>
    </source>
</evidence>
<organism evidence="9 10">
    <name type="scientific">Chaetoceros tenuissimus</name>
    <dbReference type="NCBI Taxonomy" id="426638"/>
    <lineage>
        <taxon>Eukaryota</taxon>
        <taxon>Sar</taxon>
        <taxon>Stramenopiles</taxon>
        <taxon>Ochrophyta</taxon>
        <taxon>Bacillariophyta</taxon>
        <taxon>Coscinodiscophyceae</taxon>
        <taxon>Chaetocerotophycidae</taxon>
        <taxon>Chaetocerotales</taxon>
        <taxon>Chaetocerotaceae</taxon>
        <taxon>Chaetoceros</taxon>
    </lineage>
</organism>
<dbReference type="GO" id="GO:0004034">
    <property type="term" value="F:aldose 1-epimerase activity"/>
    <property type="evidence" value="ECO:0007669"/>
    <property type="project" value="UniProtKB-EC"/>
</dbReference>
<dbReference type="PANTHER" id="PTHR10091">
    <property type="entry name" value="ALDOSE-1-EPIMERASE"/>
    <property type="match status" value="1"/>
</dbReference>
<dbReference type="EC" id="5.1.3.3" evidence="5"/>
<dbReference type="InterPro" id="IPR011013">
    <property type="entry name" value="Gal_mutarotase_sf_dom"/>
</dbReference>
<sequence length="357" mass="39497">MGSPRITKQVYGTIGNTPIQKYTLTNKNGVSVEVMEYGAILISCKTANAEGKIEDLTHGFDTLDDWVNKNSHYFGASIGRFGNRIAHGKFELDGQTYELATNNDPGGIPCSLHGGAKGFDKVIWKGEIIDDSAVKFVYTSEDKEEGYPGTVTASITYSLNDDNELMWKATATTNKKTIINMVHHSYWNLGGNPREDILDHKLLLNASSYLPTNKGLIPTGEICSVKDTPMDFTSMKRIGDRIDDEFDALNLGAGYDHCWIIDGVNSSLRFAARVEDKKSGRVMEIFTDQPGIQFYTSNFLDGTLIGKGDVAYDKRTAFCLETQRFPDSPNQPSFSSTSLLPGETYTNTLIHKFSTRS</sequence>
<evidence type="ECO:0000256" key="7">
    <source>
        <dbReference type="PIRSR" id="PIRSR005096-2"/>
    </source>
</evidence>
<dbReference type="InterPro" id="IPR014718">
    <property type="entry name" value="GH-type_carb-bd"/>
</dbReference>
<evidence type="ECO:0000256" key="3">
    <source>
        <dbReference type="ARBA" id="ARBA00023235"/>
    </source>
</evidence>
<feature type="active site" description="Proton donor" evidence="6">
    <location>
        <position position="184"/>
    </location>
</feature>
<dbReference type="GO" id="GO:0033499">
    <property type="term" value="P:galactose catabolic process via UDP-galactose, Leloir pathway"/>
    <property type="evidence" value="ECO:0007669"/>
    <property type="project" value="TreeGrafter"/>
</dbReference>
<keyword evidence="4 5" id="KW-0119">Carbohydrate metabolism</keyword>
<comment type="caution">
    <text evidence="9">The sequence shown here is derived from an EMBL/GenBank/DDBJ whole genome shotgun (WGS) entry which is preliminary data.</text>
</comment>
<evidence type="ECO:0000256" key="8">
    <source>
        <dbReference type="PIRSR" id="PIRSR005096-3"/>
    </source>
</evidence>
<dbReference type="GO" id="GO:0005737">
    <property type="term" value="C:cytoplasm"/>
    <property type="evidence" value="ECO:0007669"/>
    <property type="project" value="TreeGrafter"/>
</dbReference>
<dbReference type="EMBL" id="BLLK01000047">
    <property type="protein sequence ID" value="GFH54523.1"/>
    <property type="molecule type" value="Genomic_DNA"/>
</dbReference>
<evidence type="ECO:0000256" key="2">
    <source>
        <dbReference type="ARBA" id="ARBA00006206"/>
    </source>
</evidence>
<comment type="catalytic activity">
    <reaction evidence="5">
        <text>alpha-D-glucose = beta-D-glucose</text>
        <dbReference type="Rhea" id="RHEA:10264"/>
        <dbReference type="ChEBI" id="CHEBI:15903"/>
        <dbReference type="ChEBI" id="CHEBI:17925"/>
        <dbReference type="EC" id="5.1.3.3"/>
    </reaction>
</comment>
<keyword evidence="3 5" id="KW-0413">Isomerase</keyword>
<evidence type="ECO:0000256" key="5">
    <source>
        <dbReference type="PIRNR" id="PIRNR005096"/>
    </source>
</evidence>
<dbReference type="PANTHER" id="PTHR10091:SF0">
    <property type="entry name" value="GALACTOSE MUTAROTASE"/>
    <property type="match status" value="1"/>
</dbReference>
<evidence type="ECO:0000313" key="10">
    <source>
        <dbReference type="Proteomes" id="UP001054902"/>
    </source>
</evidence>
<reference evidence="9 10" key="1">
    <citation type="journal article" date="2021" name="Sci. Rep.">
        <title>The genome of the diatom Chaetoceros tenuissimus carries an ancient integrated fragment of an extant virus.</title>
        <authorList>
            <person name="Hongo Y."/>
            <person name="Kimura K."/>
            <person name="Takaki Y."/>
            <person name="Yoshida Y."/>
            <person name="Baba S."/>
            <person name="Kobayashi G."/>
            <person name="Nagasaki K."/>
            <person name="Hano T."/>
            <person name="Tomaru Y."/>
        </authorList>
    </citation>
    <scope>NUCLEOTIDE SEQUENCE [LARGE SCALE GENOMIC DNA]</scope>
    <source>
        <strain evidence="9 10">NIES-3715</strain>
    </source>
</reference>
<evidence type="ECO:0000256" key="4">
    <source>
        <dbReference type="ARBA" id="ARBA00023277"/>
    </source>
</evidence>
<dbReference type="Proteomes" id="UP001054902">
    <property type="component" value="Unassembled WGS sequence"/>
</dbReference>
<dbReference type="GO" id="GO:0030246">
    <property type="term" value="F:carbohydrate binding"/>
    <property type="evidence" value="ECO:0007669"/>
    <property type="project" value="InterPro"/>
</dbReference>
<feature type="binding site" evidence="7">
    <location>
        <position position="256"/>
    </location>
    <ligand>
        <name>beta-D-galactose</name>
        <dbReference type="ChEBI" id="CHEBI:27667"/>
    </ligand>
</feature>
<gene>
    <name evidence="9" type="ORF">CTEN210_10999</name>
</gene>
<accession>A0AAD3CYT0</accession>
<dbReference type="PIRSF" id="PIRSF005096">
    <property type="entry name" value="GALM"/>
    <property type="match status" value="1"/>
</dbReference>
<dbReference type="Pfam" id="PF01263">
    <property type="entry name" value="Aldose_epim"/>
    <property type="match status" value="1"/>
</dbReference>
<feature type="binding site" evidence="8">
    <location>
        <begin position="184"/>
        <end position="186"/>
    </location>
    <ligand>
        <name>beta-D-galactose</name>
        <dbReference type="ChEBI" id="CHEBI:27667"/>
    </ligand>
</feature>
<protein>
    <recommendedName>
        <fullName evidence="5">Aldose 1-epimerase</fullName>
        <ecNumber evidence="5">5.1.3.3</ecNumber>
    </recommendedName>
</protein>
<dbReference type="SUPFAM" id="SSF74650">
    <property type="entry name" value="Galactose mutarotase-like"/>
    <property type="match status" value="1"/>
</dbReference>
<dbReference type="InterPro" id="IPR047215">
    <property type="entry name" value="Galactose_mutarotase-like"/>
</dbReference>
<name>A0AAD3CYT0_9STRA</name>
<comment type="pathway">
    <text evidence="1 5">Carbohydrate metabolism; hexose metabolism.</text>
</comment>
<feature type="active site" description="Proton acceptor" evidence="6">
    <location>
        <position position="321"/>
    </location>
</feature>
<dbReference type="GO" id="GO:0006006">
    <property type="term" value="P:glucose metabolic process"/>
    <property type="evidence" value="ECO:0007669"/>
    <property type="project" value="TreeGrafter"/>
</dbReference>
<dbReference type="CDD" id="cd09019">
    <property type="entry name" value="galactose_mutarotase_like"/>
    <property type="match status" value="1"/>
</dbReference>
<keyword evidence="10" id="KW-1185">Reference proteome</keyword>
<evidence type="ECO:0000313" key="9">
    <source>
        <dbReference type="EMBL" id="GFH54523.1"/>
    </source>
</evidence>